<sequence>MVLTTSSVQNLNRLAKLHQLYLQEEDVLSANRIKELLKKAYSSEFSISFCGHYSAGKSSMINALMNKPILPASPIPTSANLVRIRSGNNTAKITLHNGEAFLYQEVANLKEIQSYCKNSQDVKEIEICLSGINLPENVLLMDTPGIDSTDQAHLLATESSIHLADLIFYVVDYNHVQSEVNLEFMKQLVTGGKEVALIVNQMDKHQETQLKLADFKESVRRAFQSYGVPLVKIFFTSVKDKNWQYNDLGKLQQYIKEQMDNKQAILPKTTEQSCLKIQKDHQLFRENRKKEQLTPYLNQLSMLTEKEQLALEETLDRKIMELTKRQNAASETYKQWETTILSTIENAYMMPYQNRELARAYLQTEQKTFKMGLFTTKQKVQKEKEKRLVHLLEQLEHTTKIQLLSPLIEFFEQTANDFENANMEVMEKVRAWESPIGGTSLTQLVNDKADLSENYLLVYCEEVEKFIKRKIRKEAIQLLAIIGEDFQKVNANKTKELQKEIKGLEELIAAKNNKQKIIKIWEKSEKQECRLLHEQTEDYPLFLDLIKENKAKPITGSILKAVETKEIMPTLEKAIEHKSIPEKNKVLKQLQFLTEQIKEIKGFKQIAANLQKKANSIINKQYTICLFGAFSAGKSSFANALLDYPLLPVSPNPTTAAINRIVPVDNQHPHGTVIVKWKNEEQIWSEIKEQLQLFKKTAANLTESIPVIGEIMQTQTADFPAIIRYFQFFLQGYEKNKALLGGETQTDYTQLERYVALEENSCLIANIDVYFECEFTKKGMILIDTPGGDSINTRHTEVSFEYMKEADSIIYVSYYNHSFSKADKSFLMQLGRMKDAMETDKMFFIVNAIDLAQDEPEIQAVTQYLTDQLQLHGIRNPKISSVSSLYYQDKSFSDRMIHFKEKLFAFIEEDWTAMMLRSAKADCEKTVELLQNFVQSVLEKKAEKHQEAYRLQEEHHEIAAIIQGFDTNYLQKKIQMEIEEQLFYVKQRMFFRFNDFLVDAFHPSLLKGEDKNNELQRALDQFLRTFSYEMEQELRATTLRIENFYAKKQQEAFYGVLNKLHEVNEEIVLQFDETSELDAKLTFHAPFREMEYSLFKKALAHFKNPKAFFEKNERKKLGDEIQQIMDEHSQSYMKKEIASLGFVYLEQWNKETIQKQSEFLLQAADYYEGKEALFTEEEQVEKIVNILKEIKEIPNA</sequence>
<evidence type="ECO:0000313" key="7">
    <source>
        <dbReference type="EMBL" id="PKG24073.1"/>
    </source>
</evidence>
<keyword evidence="3" id="KW-0378">Hydrolase</keyword>
<dbReference type="Proteomes" id="UP000233375">
    <property type="component" value="Unassembled WGS sequence"/>
</dbReference>
<accession>A0A2N0Z3H8</accession>
<dbReference type="SUPFAM" id="SSF52540">
    <property type="entry name" value="P-loop containing nucleoside triphosphate hydrolases"/>
    <property type="match status" value="2"/>
</dbReference>
<proteinExistence type="predicted"/>
<dbReference type="PANTHER" id="PTHR10465">
    <property type="entry name" value="TRANSMEMBRANE GTPASE FZO1"/>
    <property type="match status" value="1"/>
</dbReference>
<keyword evidence="4" id="KW-0342">GTP-binding</keyword>
<dbReference type="GO" id="GO:0008053">
    <property type="term" value="P:mitochondrial fusion"/>
    <property type="evidence" value="ECO:0007669"/>
    <property type="project" value="TreeGrafter"/>
</dbReference>
<dbReference type="CDD" id="cd09912">
    <property type="entry name" value="DLP_2"/>
    <property type="match status" value="1"/>
</dbReference>
<comment type="subcellular location">
    <subcellularLocation>
        <location evidence="1">Membrane</location>
    </subcellularLocation>
</comment>
<dbReference type="AlphaFoldDB" id="A0A2N0Z3H8"/>
<evidence type="ECO:0000256" key="5">
    <source>
        <dbReference type="ARBA" id="ARBA00023136"/>
    </source>
</evidence>
<dbReference type="InterPro" id="IPR045063">
    <property type="entry name" value="Dynamin_N"/>
</dbReference>
<gene>
    <name evidence="7" type="ORF">CWS01_08355</name>
</gene>
<evidence type="ECO:0000256" key="2">
    <source>
        <dbReference type="ARBA" id="ARBA00022741"/>
    </source>
</evidence>
<protein>
    <recommendedName>
        <fullName evidence="6">Dynamin N-terminal domain-containing protein</fullName>
    </recommendedName>
</protein>
<dbReference type="InterPro" id="IPR027417">
    <property type="entry name" value="P-loop_NTPase"/>
</dbReference>
<dbReference type="Pfam" id="PF00350">
    <property type="entry name" value="Dynamin_N"/>
    <property type="match status" value="2"/>
</dbReference>
<comment type="caution">
    <text evidence="7">The sequence shown here is derived from an EMBL/GenBank/DDBJ whole genome shotgun (WGS) entry which is preliminary data.</text>
</comment>
<evidence type="ECO:0000256" key="4">
    <source>
        <dbReference type="ARBA" id="ARBA00023134"/>
    </source>
</evidence>
<organism evidence="7 8">
    <name type="scientific">Niallia nealsonii</name>
    <dbReference type="NCBI Taxonomy" id="115979"/>
    <lineage>
        <taxon>Bacteria</taxon>
        <taxon>Bacillati</taxon>
        <taxon>Bacillota</taxon>
        <taxon>Bacilli</taxon>
        <taxon>Bacillales</taxon>
        <taxon>Bacillaceae</taxon>
        <taxon>Niallia</taxon>
    </lineage>
</organism>
<dbReference type="EMBL" id="PISE01000016">
    <property type="protein sequence ID" value="PKG24073.1"/>
    <property type="molecule type" value="Genomic_DNA"/>
</dbReference>
<dbReference type="GO" id="GO:0003924">
    <property type="term" value="F:GTPase activity"/>
    <property type="evidence" value="ECO:0007669"/>
    <property type="project" value="InterPro"/>
</dbReference>
<reference evidence="7 8" key="1">
    <citation type="journal article" date="2003" name="Int. J. Syst. Evol. Microbiol.">
        <title>Bacillus nealsonii sp. nov., isolated from a spacecraft-assembly facility, whose spores are gamma-radiation resistant.</title>
        <authorList>
            <person name="Venkateswaran K."/>
            <person name="Kempf M."/>
            <person name="Chen F."/>
            <person name="Satomi M."/>
            <person name="Nicholson W."/>
            <person name="Kern R."/>
        </authorList>
    </citation>
    <scope>NUCLEOTIDE SEQUENCE [LARGE SCALE GENOMIC DNA]</scope>
    <source>
        <strain evidence="7 8">FO-92</strain>
    </source>
</reference>
<dbReference type="GO" id="GO:0005525">
    <property type="term" value="F:GTP binding"/>
    <property type="evidence" value="ECO:0007669"/>
    <property type="project" value="UniProtKB-KW"/>
</dbReference>
<keyword evidence="2" id="KW-0547">Nucleotide-binding</keyword>
<feature type="domain" description="Dynamin N-terminal" evidence="6">
    <location>
        <begin position="624"/>
        <end position="847"/>
    </location>
</feature>
<dbReference type="RefSeq" id="WP_101176735.1">
    <property type="nucleotide sequence ID" value="NZ_PISE01000016.1"/>
</dbReference>
<name>A0A2N0Z3H8_9BACI</name>
<dbReference type="PANTHER" id="PTHR10465:SF0">
    <property type="entry name" value="SARCALUMENIN"/>
    <property type="match status" value="1"/>
</dbReference>
<dbReference type="Gene3D" id="3.40.50.300">
    <property type="entry name" value="P-loop containing nucleotide triphosphate hydrolases"/>
    <property type="match status" value="2"/>
</dbReference>
<dbReference type="InterPro" id="IPR027094">
    <property type="entry name" value="Mitofusin_fam"/>
</dbReference>
<feature type="domain" description="Dynamin N-terminal" evidence="6">
    <location>
        <begin position="47"/>
        <end position="202"/>
    </location>
</feature>
<evidence type="ECO:0000256" key="3">
    <source>
        <dbReference type="ARBA" id="ARBA00022801"/>
    </source>
</evidence>
<keyword evidence="5" id="KW-0472">Membrane</keyword>
<evidence type="ECO:0000259" key="6">
    <source>
        <dbReference type="Pfam" id="PF00350"/>
    </source>
</evidence>
<evidence type="ECO:0000256" key="1">
    <source>
        <dbReference type="ARBA" id="ARBA00004370"/>
    </source>
</evidence>
<dbReference type="OrthoDB" id="5477114at2"/>
<dbReference type="GO" id="GO:0016020">
    <property type="term" value="C:membrane"/>
    <property type="evidence" value="ECO:0007669"/>
    <property type="project" value="UniProtKB-SubCell"/>
</dbReference>
<evidence type="ECO:0000313" key="8">
    <source>
        <dbReference type="Proteomes" id="UP000233375"/>
    </source>
</evidence>
<keyword evidence="8" id="KW-1185">Reference proteome</keyword>